<dbReference type="PANTHER" id="PTHR21257">
    <property type="entry name" value="DELTA(14)-STEROL REDUCTASE"/>
    <property type="match status" value="1"/>
</dbReference>
<feature type="transmembrane region" description="Helical" evidence="13">
    <location>
        <begin position="74"/>
        <end position="93"/>
    </location>
</feature>
<feature type="transmembrane region" description="Helical" evidence="13">
    <location>
        <begin position="12"/>
        <end position="37"/>
    </location>
</feature>
<gene>
    <name evidence="14" type="ORF">Micbo1qcDRAFT_150015</name>
</gene>
<dbReference type="Pfam" id="PF01222">
    <property type="entry name" value="ERG4_ERG24"/>
    <property type="match status" value="1"/>
</dbReference>
<dbReference type="EMBL" id="KQ964255">
    <property type="protein sequence ID" value="KXJ89468.1"/>
    <property type="molecule type" value="Genomic_DNA"/>
</dbReference>
<evidence type="ECO:0000256" key="5">
    <source>
        <dbReference type="ARBA" id="ARBA00022955"/>
    </source>
</evidence>
<evidence type="ECO:0000256" key="8">
    <source>
        <dbReference type="ARBA" id="ARBA00023011"/>
    </source>
</evidence>
<feature type="transmembrane region" description="Helical" evidence="13">
    <location>
        <begin position="288"/>
        <end position="306"/>
    </location>
</feature>
<name>A0A136IX72_9PEZI</name>
<evidence type="ECO:0000256" key="6">
    <source>
        <dbReference type="ARBA" id="ARBA00022989"/>
    </source>
</evidence>
<reference evidence="15" key="1">
    <citation type="submission" date="2016-02" db="EMBL/GenBank/DDBJ databases">
        <title>Draft genome sequence of Microdochium bolleyi, a fungal endophyte of beachgrass.</title>
        <authorList>
            <consortium name="DOE Joint Genome Institute"/>
            <person name="David A.S."/>
            <person name="May G."/>
            <person name="Haridas S."/>
            <person name="Lim J."/>
            <person name="Wang M."/>
            <person name="Labutti K."/>
            <person name="Lipzen A."/>
            <person name="Barry K."/>
            <person name="Grigoriev I.V."/>
        </authorList>
    </citation>
    <scope>NUCLEOTIDE SEQUENCE [LARGE SCALE GENOMIC DNA]</scope>
    <source>
        <strain evidence="15">J235TASD1</strain>
    </source>
</reference>
<keyword evidence="3 13" id="KW-0444">Lipid biosynthesis</keyword>
<keyword evidence="6 13" id="KW-1133">Transmembrane helix</keyword>
<keyword evidence="10 13" id="KW-0472">Membrane</keyword>
<organism evidence="14 15">
    <name type="scientific">Microdochium bolleyi</name>
    <dbReference type="NCBI Taxonomy" id="196109"/>
    <lineage>
        <taxon>Eukaryota</taxon>
        <taxon>Fungi</taxon>
        <taxon>Dikarya</taxon>
        <taxon>Ascomycota</taxon>
        <taxon>Pezizomycotina</taxon>
        <taxon>Sordariomycetes</taxon>
        <taxon>Xylariomycetidae</taxon>
        <taxon>Xylariales</taxon>
        <taxon>Microdochiaceae</taxon>
        <taxon>Microdochium</taxon>
    </lineage>
</organism>
<evidence type="ECO:0000256" key="7">
    <source>
        <dbReference type="ARBA" id="ARBA00023002"/>
    </source>
</evidence>
<dbReference type="GO" id="GO:0005789">
    <property type="term" value="C:endoplasmic reticulum membrane"/>
    <property type="evidence" value="ECO:0007669"/>
    <property type="project" value="TreeGrafter"/>
</dbReference>
<keyword evidence="11 13" id="KW-1207">Sterol metabolism</keyword>
<evidence type="ECO:0000256" key="9">
    <source>
        <dbReference type="ARBA" id="ARBA00023098"/>
    </source>
</evidence>
<dbReference type="InParanoid" id="A0A136IX72"/>
<dbReference type="InterPro" id="IPR018083">
    <property type="entry name" value="Sterol_reductase_CS"/>
</dbReference>
<dbReference type="InterPro" id="IPR001171">
    <property type="entry name" value="ERG24_DHCR-like"/>
</dbReference>
<dbReference type="STRING" id="196109.A0A136IX72"/>
<keyword evidence="12 13" id="KW-0753">Steroid metabolism</keyword>
<keyword evidence="5 13" id="KW-0752">Steroid biosynthesis</keyword>
<feature type="transmembrane region" description="Helical" evidence="13">
    <location>
        <begin position="114"/>
        <end position="138"/>
    </location>
</feature>
<evidence type="ECO:0000256" key="4">
    <source>
        <dbReference type="ARBA" id="ARBA00022692"/>
    </source>
</evidence>
<evidence type="ECO:0000313" key="14">
    <source>
        <dbReference type="EMBL" id="KXJ89468.1"/>
    </source>
</evidence>
<evidence type="ECO:0000256" key="1">
    <source>
        <dbReference type="ARBA" id="ARBA00004141"/>
    </source>
</evidence>
<evidence type="ECO:0000256" key="2">
    <source>
        <dbReference type="ARBA" id="ARBA00005402"/>
    </source>
</evidence>
<protein>
    <recommendedName>
        <fullName evidence="13">Delta(14)-sterol reductase</fullName>
    </recommendedName>
    <alternativeName>
        <fullName evidence="13">C-14 sterol reductase</fullName>
    </alternativeName>
    <alternativeName>
        <fullName evidence="13">Sterol C14-reductase</fullName>
    </alternativeName>
</protein>
<evidence type="ECO:0000256" key="12">
    <source>
        <dbReference type="ARBA" id="ARBA00023221"/>
    </source>
</evidence>
<keyword evidence="8 13" id="KW-0756">Sterol biosynthesis</keyword>
<evidence type="ECO:0000313" key="15">
    <source>
        <dbReference type="Proteomes" id="UP000070501"/>
    </source>
</evidence>
<feature type="transmembrane region" description="Helical" evidence="13">
    <location>
        <begin position="158"/>
        <end position="178"/>
    </location>
</feature>
<dbReference type="AlphaFoldDB" id="A0A136IX72"/>
<keyword evidence="7 13" id="KW-0560">Oxidoreductase</keyword>
<dbReference type="PROSITE" id="PS01017">
    <property type="entry name" value="STEROL_REDUCT_1"/>
    <property type="match status" value="1"/>
</dbReference>
<feature type="transmembrane region" description="Helical" evidence="13">
    <location>
        <begin position="436"/>
        <end position="456"/>
    </location>
</feature>
<accession>A0A136IX72</accession>
<dbReference type="FunCoup" id="A0A136IX72">
    <property type="interactions" value="477"/>
</dbReference>
<dbReference type="PROSITE" id="PS01018">
    <property type="entry name" value="STEROL_REDUCT_2"/>
    <property type="match status" value="1"/>
</dbReference>
<evidence type="ECO:0000256" key="3">
    <source>
        <dbReference type="ARBA" id="ARBA00022516"/>
    </source>
</evidence>
<comment type="subcellular location">
    <subcellularLocation>
        <location evidence="1">Membrane</location>
        <topology evidence="1">Multi-pass membrane protein</topology>
    </subcellularLocation>
</comment>
<proteinExistence type="inferred from homology"/>
<dbReference type="Proteomes" id="UP000070501">
    <property type="component" value="Unassembled WGS sequence"/>
</dbReference>
<evidence type="ECO:0000256" key="13">
    <source>
        <dbReference type="RuleBase" id="RU369120"/>
    </source>
</evidence>
<feature type="transmembrane region" description="Helical" evidence="13">
    <location>
        <begin position="318"/>
        <end position="337"/>
    </location>
</feature>
<dbReference type="Gene3D" id="1.20.120.1630">
    <property type="match status" value="1"/>
</dbReference>
<keyword evidence="15" id="KW-1185">Reference proteome</keyword>
<evidence type="ECO:0000256" key="10">
    <source>
        <dbReference type="ARBA" id="ARBA00023136"/>
    </source>
</evidence>
<dbReference type="GO" id="GO:0006696">
    <property type="term" value="P:ergosterol biosynthetic process"/>
    <property type="evidence" value="ECO:0007669"/>
    <property type="project" value="TreeGrafter"/>
</dbReference>
<dbReference type="OrthoDB" id="10262235at2759"/>
<keyword evidence="9 13" id="KW-0443">Lipid metabolism</keyword>
<sequence>MAKDKKSKNVKYDFCSPTAAAAIVIGLPIFMNVLYLACNDISGCPAPALLSPRSLTWSALKAQIPWPDEGLRGFSSWSATAAVLGYYLVSLVLHRVLPATEVRGTKLRKSGKTLLYRFNAFSSTMVQLIPCAIGTYLYGADFVLWRYITDNYLQLLTAHLLLSFAISIAVYWGSFSVVPGNPQLRELAHGGHTGNVVYDFFIGRELNPRWTLPLGIGEVDLKTWLGMRPGLTGWVLLNCAFMAQQYRNYGFLSDSILAVAGVQGYYVLEGQWAEGGILGMMDFASDGLGFMLTFGDMVWVPFLYSTQCRYLAMYPVHMGPLGVTGVLLTFGVGVYIFRASNAEKIAFRKDPEVPRFKGATYIQTKRGTRLLTSGWWGMARHINYFGDWLQSLPFSLPTGLAGFVMLPAGSVAAAEATGAAGAKMMLDGRVLVPGDVAVWGMLVTYFYSAWFALLLVHRERRDDRACAEKYGDDWVEYKKQVPWRILPGVY</sequence>
<comment type="similarity">
    <text evidence="2 13">Belongs to the ERG4/ERG24 family.</text>
</comment>
<dbReference type="PANTHER" id="PTHR21257:SF52">
    <property type="entry name" value="DELTA(14)-STEROL REDUCTASE TM7SF2"/>
    <property type="match status" value="1"/>
</dbReference>
<evidence type="ECO:0000256" key="11">
    <source>
        <dbReference type="ARBA" id="ARBA00023166"/>
    </source>
</evidence>
<keyword evidence="4 13" id="KW-0812">Transmembrane</keyword>
<dbReference type="GO" id="GO:0050613">
    <property type="term" value="F:Delta14-sterol reductase activity"/>
    <property type="evidence" value="ECO:0007669"/>
    <property type="project" value="TreeGrafter"/>
</dbReference>